<organism evidence="2 3">
    <name type="scientific">Senna tora</name>
    <dbReference type="NCBI Taxonomy" id="362788"/>
    <lineage>
        <taxon>Eukaryota</taxon>
        <taxon>Viridiplantae</taxon>
        <taxon>Streptophyta</taxon>
        <taxon>Embryophyta</taxon>
        <taxon>Tracheophyta</taxon>
        <taxon>Spermatophyta</taxon>
        <taxon>Magnoliopsida</taxon>
        <taxon>eudicotyledons</taxon>
        <taxon>Gunneridae</taxon>
        <taxon>Pentapetalae</taxon>
        <taxon>rosids</taxon>
        <taxon>fabids</taxon>
        <taxon>Fabales</taxon>
        <taxon>Fabaceae</taxon>
        <taxon>Caesalpinioideae</taxon>
        <taxon>Cassia clade</taxon>
        <taxon>Senna</taxon>
    </lineage>
</organism>
<accession>A0A834TJV1</accession>
<dbReference type="AlphaFoldDB" id="A0A834TJV1"/>
<keyword evidence="3" id="KW-1185">Reference proteome</keyword>
<gene>
    <name evidence="2" type="ORF">G2W53_027631</name>
</gene>
<reference evidence="2" key="1">
    <citation type="submission" date="2020-09" db="EMBL/GenBank/DDBJ databases">
        <title>Genome-Enabled Discovery of Anthraquinone Biosynthesis in Senna tora.</title>
        <authorList>
            <person name="Kang S.-H."/>
            <person name="Pandey R.P."/>
            <person name="Lee C.-M."/>
            <person name="Sim J.-S."/>
            <person name="Jeong J.-T."/>
            <person name="Choi B.-S."/>
            <person name="Jung M."/>
            <person name="Ginzburg D."/>
            <person name="Zhao K."/>
            <person name="Won S.Y."/>
            <person name="Oh T.-J."/>
            <person name="Yu Y."/>
            <person name="Kim N.-H."/>
            <person name="Lee O.R."/>
            <person name="Lee T.-H."/>
            <person name="Bashyal P."/>
            <person name="Kim T.-S."/>
            <person name="Lee W.-H."/>
            <person name="Kawkins C."/>
            <person name="Kim C.-K."/>
            <person name="Kim J.S."/>
            <person name="Ahn B.O."/>
            <person name="Rhee S.Y."/>
            <person name="Sohng J.K."/>
        </authorList>
    </citation>
    <scope>NUCLEOTIDE SEQUENCE</scope>
    <source>
        <tissue evidence="2">Leaf</tissue>
    </source>
</reference>
<name>A0A834TJV1_9FABA</name>
<sequence>MAGDHPVPCGCQPLGSKEGKI</sequence>
<evidence type="ECO:0000256" key="1">
    <source>
        <dbReference type="SAM" id="MobiDB-lite"/>
    </source>
</evidence>
<dbReference type="Proteomes" id="UP000634136">
    <property type="component" value="Unassembled WGS sequence"/>
</dbReference>
<feature type="region of interest" description="Disordered" evidence="1">
    <location>
        <begin position="1"/>
        <end position="21"/>
    </location>
</feature>
<comment type="caution">
    <text evidence="2">The sequence shown here is derived from an EMBL/GenBank/DDBJ whole genome shotgun (WGS) entry which is preliminary data.</text>
</comment>
<evidence type="ECO:0000313" key="2">
    <source>
        <dbReference type="EMBL" id="KAF7822176.1"/>
    </source>
</evidence>
<evidence type="ECO:0000313" key="3">
    <source>
        <dbReference type="Proteomes" id="UP000634136"/>
    </source>
</evidence>
<dbReference type="EMBL" id="JAAIUW010000008">
    <property type="protein sequence ID" value="KAF7822176.1"/>
    <property type="molecule type" value="Genomic_DNA"/>
</dbReference>
<protein>
    <submittedName>
        <fullName evidence="2">Uncharacterized protein</fullName>
    </submittedName>
</protein>
<proteinExistence type="predicted"/>